<feature type="transmembrane region" description="Helical" evidence="1">
    <location>
        <begin position="12"/>
        <end position="40"/>
    </location>
</feature>
<evidence type="ECO:0000313" key="2">
    <source>
        <dbReference type="EMBL" id="KAI6656855.1"/>
    </source>
</evidence>
<sequence>MGENSTCKSSLYCITAFLVVLFSILVQVLIVGIFFLLPFYQDCDNTIFAYTSPIEISSNYCLANSSINGSFIPPPTCNDSNSLHIPYCYDSGCKDTECLTGSRCCCRSIPQVLPIDCGAVDLYYNTSCVCAICERSLHSVILQVYNSSDLNNSTRTGLAGVSIQFGNYLPENTTMNGLIRLNDIPEGEYPISTISTEYFHASTLSVNFYSPSEIVYIINVKNLYSDSPMMSGCDISPMIQSIHTTQFDNSINDLLTLPNTFIHNGSFFIPSMVAYTYSSNGSVDFNITNCNSKYTLFYYKDGVWNKSSSGLNLTYPILWSLSNDTRLAVHNLELNLGRSSLLLDRGAVLLLTNNSWFVSRVTTDTRTILSIPVISSPSIKIYSTTSMYSHLIPTSPMLELGKISTTDLVFNSSDKADKLENIDDDNTAVLSVTNSPTFNLCYFPINVSDSTSSKIFSLITRRNTDDITVYLSTLKTNDNYVCLPYPCDVMTYYCEVSVTIQGESNPISGNCTDLEQRSIGSNALALMECNSKLQTMKFEN</sequence>
<reference evidence="2 3" key="1">
    <citation type="journal article" date="2023" name="BMC Biol.">
        <title>The compact genome of the sponge Oopsacas minuta (Hexactinellida) is lacking key metazoan core genes.</title>
        <authorList>
            <person name="Santini S."/>
            <person name="Schenkelaars Q."/>
            <person name="Jourda C."/>
            <person name="Duchesne M."/>
            <person name="Belahbib H."/>
            <person name="Rocher C."/>
            <person name="Selva M."/>
            <person name="Riesgo A."/>
            <person name="Vervoort M."/>
            <person name="Leys S.P."/>
            <person name="Kodjabachian L."/>
            <person name="Le Bivic A."/>
            <person name="Borchiellini C."/>
            <person name="Claverie J.M."/>
            <person name="Renard E."/>
        </authorList>
    </citation>
    <scope>NUCLEOTIDE SEQUENCE [LARGE SCALE GENOMIC DNA]</scope>
    <source>
        <strain evidence="2">SPO-2</strain>
    </source>
</reference>
<comment type="caution">
    <text evidence="2">The sequence shown here is derived from an EMBL/GenBank/DDBJ whole genome shotgun (WGS) entry which is preliminary data.</text>
</comment>
<gene>
    <name evidence="2" type="ORF">LOD99_16158</name>
</gene>
<dbReference type="Proteomes" id="UP001165289">
    <property type="component" value="Unassembled WGS sequence"/>
</dbReference>
<keyword evidence="1" id="KW-0472">Membrane</keyword>
<accession>A0AAV7K7D9</accession>
<dbReference type="AlphaFoldDB" id="A0AAV7K7D9"/>
<keyword evidence="1" id="KW-0812">Transmembrane</keyword>
<protein>
    <submittedName>
        <fullName evidence="2">Uncharacterized protein</fullName>
    </submittedName>
</protein>
<proteinExistence type="predicted"/>
<evidence type="ECO:0000256" key="1">
    <source>
        <dbReference type="SAM" id="Phobius"/>
    </source>
</evidence>
<dbReference type="EMBL" id="JAKMXF010000133">
    <property type="protein sequence ID" value="KAI6656855.1"/>
    <property type="molecule type" value="Genomic_DNA"/>
</dbReference>
<name>A0AAV7K7D9_9METZ</name>
<keyword evidence="3" id="KW-1185">Reference proteome</keyword>
<evidence type="ECO:0000313" key="3">
    <source>
        <dbReference type="Proteomes" id="UP001165289"/>
    </source>
</evidence>
<keyword evidence="1" id="KW-1133">Transmembrane helix</keyword>
<organism evidence="2 3">
    <name type="scientific">Oopsacas minuta</name>
    <dbReference type="NCBI Taxonomy" id="111878"/>
    <lineage>
        <taxon>Eukaryota</taxon>
        <taxon>Metazoa</taxon>
        <taxon>Porifera</taxon>
        <taxon>Hexactinellida</taxon>
        <taxon>Hexasterophora</taxon>
        <taxon>Lyssacinosida</taxon>
        <taxon>Leucopsacidae</taxon>
        <taxon>Oopsacas</taxon>
    </lineage>
</organism>